<keyword evidence="2" id="KW-1185">Reference proteome</keyword>
<dbReference type="Proteomes" id="UP000828390">
    <property type="component" value="Unassembled WGS sequence"/>
</dbReference>
<evidence type="ECO:0000313" key="1">
    <source>
        <dbReference type="EMBL" id="KAH3785471.1"/>
    </source>
</evidence>
<dbReference type="AlphaFoldDB" id="A0A9D4EW09"/>
<name>A0A9D4EW09_DREPO</name>
<accession>A0A9D4EW09</accession>
<organism evidence="1 2">
    <name type="scientific">Dreissena polymorpha</name>
    <name type="common">Zebra mussel</name>
    <name type="synonym">Mytilus polymorpha</name>
    <dbReference type="NCBI Taxonomy" id="45954"/>
    <lineage>
        <taxon>Eukaryota</taxon>
        <taxon>Metazoa</taxon>
        <taxon>Spiralia</taxon>
        <taxon>Lophotrochozoa</taxon>
        <taxon>Mollusca</taxon>
        <taxon>Bivalvia</taxon>
        <taxon>Autobranchia</taxon>
        <taxon>Heteroconchia</taxon>
        <taxon>Euheterodonta</taxon>
        <taxon>Imparidentia</taxon>
        <taxon>Neoheterodontei</taxon>
        <taxon>Myida</taxon>
        <taxon>Dreissenoidea</taxon>
        <taxon>Dreissenidae</taxon>
        <taxon>Dreissena</taxon>
    </lineage>
</organism>
<evidence type="ECO:0000313" key="2">
    <source>
        <dbReference type="Proteomes" id="UP000828390"/>
    </source>
</evidence>
<reference evidence="1" key="1">
    <citation type="journal article" date="2019" name="bioRxiv">
        <title>The Genome of the Zebra Mussel, Dreissena polymorpha: A Resource for Invasive Species Research.</title>
        <authorList>
            <person name="McCartney M.A."/>
            <person name="Auch B."/>
            <person name="Kono T."/>
            <person name="Mallez S."/>
            <person name="Zhang Y."/>
            <person name="Obille A."/>
            <person name="Becker A."/>
            <person name="Abrahante J.E."/>
            <person name="Garbe J."/>
            <person name="Badalamenti J.P."/>
            <person name="Herman A."/>
            <person name="Mangelson H."/>
            <person name="Liachko I."/>
            <person name="Sullivan S."/>
            <person name="Sone E.D."/>
            <person name="Koren S."/>
            <person name="Silverstein K.A.T."/>
            <person name="Beckman K.B."/>
            <person name="Gohl D.M."/>
        </authorList>
    </citation>
    <scope>NUCLEOTIDE SEQUENCE</scope>
    <source>
        <strain evidence="1">Duluth1</strain>
        <tissue evidence="1">Whole animal</tissue>
    </source>
</reference>
<reference evidence="1" key="2">
    <citation type="submission" date="2020-11" db="EMBL/GenBank/DDBJ databases">
        <authorList>
            <person name="McCartney M.A."/>
            <person name="Auch B."/>
            <person name="Kono T."/>
            <person name="Mallez S."/>
            <person name="Becker A."/>
            <person name="Gohl D.M."/>
            <person name="Silverstein K.A.T."/>
            <person name="Koren S."/>
            <person name="Bechman K.B."/>
            <person name="Herman A."/>
            <person name="Abrahante J.E."/>
            <person name="Garbe J."/>
        </authorList>
    </citation>
    <scope>NUCLEOTIDE SEQUENCE</scope>
    <source>
        <strain evidence="1">Duluth1</strain>
        <tissue evidence="1">Whole animal</tissue>
    </source>
</reference>
<dbReference type="EMBL" id="JAIWYP010000008">
    <property type="protein sequence ID" value="KAH3785471.1"/>
    <property type="molecule type" value="Genomic_DNA"/>
</dbReference>
<protein>
    <submittedName>
        <fullName evidence="1">Uncharacterized protein</fullName>
    </submittedName>
</protein>
<proteinExistence type="predicted"/>
<gene>
    <name evidence="1" type="ORF">DPMN_163561</name>
</gene>
<sequence length="83" mass="9584">MAVTGVMGTEDGWYERERCRWCHGQVRRRLVYERALSLVSSGWKKKVSLRGSAVTGIMGMEEEGWYEMEGCDWCHGNGIRRLV</sequence>
<comment type="caution">
    <text evidence="1">The sequence shown here is derived from an EMBL/GenBank/DDBJ whole genome shotgun (WGS) entry which is preliminary data.</text>
</comment>